<dbReference type="Gene3D" id="3.40.50.410">
    <property type="entry name" value="von Willebrand factor, type A domain"/>
    <property type="match status" value="1"/>
</dbReference>
<keyword evidence="2" id="KW-1185">Reference proteome</keyword>
<sequence length="238" mass="25092">MGEHAQYRPLVGLLALGAPGPAEACRLALVLALDISSSVDAAEDALQRAGVAAALMAPEVQAELLAGPEPVALAVYEWSGRYQQDVVLGWRMLDSAAAIRAAAEAIAGSRRSYAEFPTAMGYGLGFATEMFAAAPDCLFRTLDVSGDGVNNDGFGPALAYRNFPFDGITVNGLAIGGATENDAELFDFYRQEVIRGPGAFVETARNFDDFERAMRRKLKREVAARVYGALPGPAAGDG</sequence>
<dbReference type="OrthoDB" id="9792179at2"/>
<dbReference type="InterPro" id="IPR036465">
    <property type="entry name" value="vWFA_dom_sf"/>
</dbReference>
<dbReference type="AlphaFoldDB" id="A0A4R2PYP6"/>
<proteinExistence type="predicted"/>
<dbReference type="SUPFAM" id="SSF53300">
    <property type="entry name" value="vWA-like"/>
    <property type="match status" value="1"/>
</dbReference>
<accession>A0A4R2PYP6</accession>
<comment type="caution">
    <text evidence="1">The sequence shown here is derived from an EMBL/GenBank/DDBJ whole genome shotgun (WGS) entry which is preliminary data.</text>
</comment>
<gene>
    <name evidence="1" type="ORF">EV662_105139</name>
</gene>
<reference evidence="1 2" key="1">
    <citation type="submission" date="2019-03" db="EMBL/GenBank/DDBJ databases">
        <title>Genomic Encyclopedia of Type Strains, Phase IV (KMG-IV): sequencing the most valuable type-strain genomes for metagenomic binning, comparative biology and taxonomic classification.</title>
        <authorList>
            <person name="Goeker M."/>
        </authorList>
    </citation>
    <scope>NUCLEOTIDE SEQUENCE [LARGE SCALE GENOMIC DNA]</scope>
    <source>
        <strain evidence="1 2">DSM 18063</strain>
    </source>
</reference>
<organism evidence="1 2">
    <name type="scientific">Rhodovulum marinum</name>
    <dbReference type="NCBI Taxonomy" id="320662"/>
    <lineage>
        <taxon>Bacteria</taxon>
        <taxon>Pseudomonadati</taxon>
        <taxon>Pseudomonadota</taxon>
        <taxon>Alphaproteobacteria</taxon>
        <taxon>Rhodobacterales</taxon>
        <taxon>Paracoccaceae</taxon>
        <taxon>Rhodovulum</taxon>
    </lineage>
</organism>
<evidence type="ECO:0000313" key="1">
    <source>
        <dbReference type="EMBL" id="TCP41392.1"/>
    </source>
</evidence>
<dbReference type="Proteomes" id="UP000294835">
    <property type="component" value="Unassembled WGS sequence"/>
</dbReference>
<dbReference type="EMBL" id="SLXP01000005">
    <property type="protein sequence ID" value="TCP41392.1"/>
    <property type="molecule type" value="Genomic_DNA"/>
</dbReference>
<dbReference type="InterPro" id="IPR010607">
    <property type="entry name" value="DUF1194"/>
</dbReference>
<dbReference type="Pfam" id="PF06707">
    <property type="entry name" value="DUF1194"/>
    <property type="match status" value="1"/>
</dbReference>
<protein>
    <submittedName>
        <fullName evidence="1">Uncharacterized protein DUF1194</fullName>
    </submittedName>
</protein>
<dbReference type="RefSeq" id="WP_132461961.1">
    <property type="nucleotide sequence ID" value="NZ_SLXP01000005.1"/>
</dbReference>
<evidence type="ECO:0000313" key="2">
    <source>
        <dbReference type="Proteomes" id="UP000294835"/>
    </source>
</evidence>
<name>A0A4R2PYP6_9RHOB</name>